<organism evidence="10 11">
    <name type="scientific">Symplocastrum torsivum CPER-KK1</name>
    <dbReference type="NCBI Taxonomy" id="450513"/>
    <lineage>
        <taxon>Bacteria</taxon>
        <taxon>Bacillati</taxon>
        <taxon>Cyanobacteriota</taxon>
        <taxon>Cyanophyceae</taxon>
        <taxon>Oscillatoriophycideae</taxon>
        <taxon>Oscillatoriales</taxon>
        <taxon>Microcoleaceae</taxon>
        <taxon>Symplocastrum</taxon>
    </lineage>
</organism>
<reference evidence="10" key="1">
    <citation type="submission" date="2021-05" db="EMBL/GenBank/DDBJ databases">
        <authorList>
            <person name="Pietrasiak N."/>
            <person name="Ward R."/>
            <person name="Stajich J.E."/>
            <person name="Kurbessoian T."/>
        </authorList>
    </citation>
    <scope>NUCLEOTIDE SEQUENCE</scope>
    <source>
        <strain evidence="10">CPER-KK1</strain>
    </source>
</reference>
<feature type="domain" description="UVR" evidence="7">
    <location>
        <begin position="215"/>
        <end position="250"/>
    </location>
</feature>
<comment type="subcellular location">
    <subcellularLocation>
        <location evidence="6">Cytoplasm</location>
    </subcellularLocation>
</comment>
<dbReference type="HAMAP" id="MF_00203">
    <property type="entry name" value="UvrC"/>
    <property type="match status" value="1"/>
</dbReference>
<proteinExistence type="inferred from homology"/>
<keyword evidence="6" id="KW-0742">SOS response</keyword>
<protein>
    <recommendedName>
        <fullName evidence="6">UvrABC system protein C</fullName>
        <shortName evidence="6">Protein UvrC</shortName>
    </recommendedName>
    <alternativeName>
        <fullName evidence="6">Excinuclease ABC subunit C</fullName>
    </alternativeName>
</protein>
<dbReference type="NCBIfam" id="TIGR00194">
    <property type="entry name" value="uvrC"/>
    <property type="match status" value="1"/>
</dbReference>
<dbReference type="InterPro" id="IPR050066">
    <property type="entry name" value="UvrABC_protein_C"/>
</dbReference>
<dbReference type="PANTHER" id="PTHR30562">
    <property type="entry name" value="UVRC/OXIDOREDUCTASE"/>
    <property type="match status" value="1"/>
</dbReference>
<dbReference type="InterPro" id="IPR047296">
    <property type="entry name" value="GIY-YIG_UvrC_Cho"/>
</dbReference>
<dbReference type="InterPro" id="IPR035901">
    <property type="entry name" value="GIY-YIG_endonuc_sf"/>
</dbReference>
<dbReference type="SUPFAM" id="SSF82771">
    <property type="entry name" value="GIY-YIG endonuclease"/>
    <property type="match status" value="1"/>
</dbReference>
<evidence type="ECO:0000259" key="9">
    <source>
        <dbReference type="PROSITE" id="PS50165"/>
    </source>
</evidence>
<dbReference type="Gene3D" id="3.30.420.340">
    <property type="entry name" value="UvrC, RNAse H endonuclease domain"/>
    <property type="match status" value="1"/>
</dbReference>
<comment type="similarity">
    <text evidence="6">Belongs to the UvrC family.</text>
</comment>
<accession>A0A951PL73</accession>
<dbReference type="GO" id="GO:0006289">
    <property type="term" value="P:nucleotide-excision repair"/>
    <property type="evidence" value="ECO:0007669"/>
    <property type="project" value="UniProtKB-UniRule"/>
</dbReference>
<dbReference type="Proteomes" id="UP000753908">
    <property type="component" value="Unassembled WGS sequence"/>
</dbReference>
<evidence type="ECO:0000313" key="11">
    <source>
        <dbReference type="Proteomes" id="UP000753908"/>
    </source>
</evidence>
<dbReference type="PROSITE" id="PS50164">
    <property type="entry name" value="GIY_YIG"/>
    <property type="match status" value="1"/>
</dbReference>
<dbReference type="GO" id="GO:0009432">
    <property type="term" value="P:SOS response"/>
    <property type="evidence" value="ECO:0007669"/>
    <property type="project" value="UniProtKB-UniRule"/>
</dbReference>
<dbReference type="Gene3D" id="3.40.1440.10">
    <property type="entry name" value="GIY-YIG endonuclease"/>
    <property type="match status" value="1"/>
</dbReference>
<dbReference type="PANTHER" id="PTHR30562:SF1">
    <property type="entry name" value="UVRABC SYSTEM PROTEIN C"/>
    <property type="match status" value="1"/>
</dbReference>
<dbReference type="Pfam" id="PF01541">
    <property type="entry name" value="GIY-YIG"/>
    <property type="match status" value="1"/>
</dbReference>
<dbReference type="EMBL" id="JAHHIF010000016">
    <property type="protein sequence ID" value="MBW4545572.1"/>
    <property type="molecule type" value="Genomic_DNA"/>
</dbReference>
<dbReference type="GO" id="GO:0003677">
    <property type="term" value="F:DNA binding"/>
    <property type="evidence" value="ECO:0007669"/>
    <property type="project" value="UniProtKB-UniRule"/>
</dbReference>
<dbReference type="InterPro" id="IPR000305">
    <property type="entry name" value="GIY-YIG_endonuc"/>
</dbReference>
<dbReference type="Gene3D" id="1.10.150.20">
    <property type="entry name" value="5' to 3' exonuclease, C-terminal subdomain"/>
    <property type="match status" value="1"/>
</dbReference>
<dbReference type="AlphaFoldDB" id="A0A951PL73"/>
<dbReference type="FunFam" id="3.40.1440.10:FF:000001">
    <property type="entry name" value="UvrABC system protein C"/>
    <property type="match status" value="1"/>
</dbReference>
<dbReference type="Pfam" id="PF02151">
    <property type="entry name" value="UVR"/>
    <property type="match status" value="1"/>
</dbReference>
<dbReference type="InterPro" id="IPR041663">
    <property type="entry name" value="DisA/LigA_HHH"/>
</dbReference>
<keyword evidence="5 6" id="KW-0234">DNA repair</keyword>
<evidence type="ECO:0000259" key="8">
    <source>
        <dbReference type="PROSITE" id="PS50164"/>
    </source>
</evidence>
<name>A0A951PL73_9CYAN</name>
<dbReference type="Pfam" id="PF22920">
    <property type="entry name" value="UvrC_RNaseH"/>
    <property type="match status" value="1"/>
</dbReference>
<evidence type="ECO:0000259" key="7">
    <source>
        <dbReference type="PROSITE" id="PS50151"/>
    </source>
</evidence>
<dbReference type="NCBIfam" id="NF001824">
    <property type="entry name" value="PRK00558.1-5"/>
    <property type="match status" value="1"/>
</dbReference>
<dbReference type="GO" id="GO:0009380">
    <property type="term" value="C:excinuclease repair complex"/>
    <property type="evidence" value="ECO:0007669"/>
    <property type="project" value="InterPro"/>
</dbReference>
<dbReference type="SUPFAM" id="SSF46600">
    <property type="entry name" value="C-terminal UvrC-binding domain of UvrB"/>
    <property type="match status" value="1"/>
</dbReference>
<dbReference type="GO" id="GO:0005737">
    <property type="term" value="C:cytoplasm"/>
    <property type="evidence" value="ECO:0007669"/>
    <property type="project" value="UniProtKB-SubCell"/>
</dbReference>
<dbReference type="InterPro" id="IPR001943">
    <property type="entry name" value="UVR_dom"/>
</dbReference>
<keyword evidence="4 6" id="KW-0267">Excision nuclease</keyword>
<evidence type="ECO:0000256" key="3">
    <source>
        <dbReference type="ARBA" id="ARBA00022769"/>
    </source>
</evidence>
<feature type="domain" description="GIY-YIG" evidence="8">
    <location>
        <begin position="26"/>
        <end position="105"/>
    </location>
</feature>
<reference evidence="10" key="2">
    <citation type="journal article" date="2022" name="Microbiol. Resour. Announc.">
        <title>Metagenome Sequencing to Explore Phylogenomics of Terrestrial Cyanobacteria.</title>
        <authorList>
            <person name="Ward R.D."/>
            <person name="Stajich J.E."/>
            <person name="Johansen J.R."/>
            <person name="Huntemann M."/>
            <person name="Clum A."/>
            <person name="Foster B."/>
            <person name="Foster B."/>
            <person name="Roux S."/>
            <person name="Palaniappan K."/>
            <person name="Varghese N."/>
            <person name="Mukherjee S."/>
            <person name="Reddy T.B.K."/>
            <person name="Daum C."/>
            <person name="Copeland A."/>
            <person name="Chen I.A."/>
            <person name="Ivanova N.N."/>
            <person name="Kyrpides N.C."/>
            <person name="Shapiro N."/>
            <person name="Eloe-Fadrosh E.A."/>
            <person name="Pietrasiak N."/>
        </authorList>
    </citation>
    <scope>NUCLEOTIDE SEQUENCE</scope>
    <source>
        <strain evidence="10">CPER-KK1</strain>
    </source>
</reference>
<dbReference type="Pfam" id="PF12826">
    <property type="entry name" value="HHH_2"/>
    <property type="match status" value="1"/>
</dbReference>
<dbReference type="GO" id="GO:0009381">
    <property type="term" value="F:excinuclease ABC activity"/>
    <property type="evidence" value="ECO:0007669"/>
    <property type="project" value="UniProtKB-UniRule"/>
</dbReference>
<comment type="function">
    <text evidence="6">The UvrABC repair system catalyzes the recognition and processing of DNA lesions. UvrC both incises the 5' and 3' sides of the lesion. The N-terminal half is responsible for the 3' incision and the C-terminal half is responsible for the 5' incision.</text>
</comment>
<dbReference type="PROSITE" id="PS50165">
    <property type="entry name" value="UVRC"/>
    <property type="match status" value="1"/>
</dbReference>
<dbReference type="CDD" id="cd10434">
    <property type="entry name" value="GIY-YIG_UvrC_Cho"/>
    <property type="match status" value="1"/>
</dbReference>
<keyword evidence="2 6" id="KW-0227">DNA damage</keyword>
<dbReference type="SUPFAM" id="SSF47781">
    <property type="entry name" value="RuvA domain 2-like"/>
    <property type="match status" value="1"/>
</dbReference>
<evidence type="ECO:0000256" key="1">
    <source>
        <dbReference type="ARBA" id="ARBA00022490"/>
    </source>
</evidence>
<dbReference type="InterPro" id="IPR001162">
    <property type="entry name" value="UvrC_RNase_H_dom"/>
</dbReference>
<comment type="caution">
    <text evidence="10">The sequence shown here is derived from an EMBL/GenBank/DDBJ whole genome shotgun (WGS) entry which is preliminary data.</text>
</comment>
<dbReference type="PROSITE" id="PS50151">
    <property type="entry name" value="UVR"/>
    <property type="match status" value="1"/>
</dbReference>
<feature type="domain" description="UvrC family homology region profile" evidence="9">
    <location>
        <begin position="268"/>
        <end position="503"/>
    </location>
</feature>
<dbReference type="InterPro" id="IPR010994">
    <property type="entry name" value="RuvA_2-like"/>
</dbReference>
<comment type="subunit">
    <text evidence="6">Interacts with UvrB in an incision complex.</text>
</comment>
<sequence>MTTSAKTLTLVKNSDRLEKRLKEIPQEPGVYLMRDSSDRILYIGKSKKLRSRVRSYFRESQKLSDRIAMMVRQVVEIEFIVTDTEAEALALEANLVKQHQPYFNVLLKDDKKYPYVLVTWSEEYPRIFITRNRRIAKEKDKYYGPFVDAGLLRTTLRLAKRLFPMRQRPQPLFKDRPCLNYDMGRCPGVCQKLVSTEEYRKTIQKIAMVFQGRTGELIDVLTENMNQAAESLNFEAAARIRDQIAGIKSLGADQKVSLPDDTVSRDAIALAADNQHACIQLFQIRAGRLVGRLGFFADAQSGTPGAILQRVLEEHYQAADSVEIPAEVLVQHELPEMDMLAEYLSDRKGRKVTLLAPQRQTKAELIEMVERNANYELERTQRFADRNTQAMQDLADIVDLPDLPHRIEGYDISHIQGSNAVASQVVFVDGTPAKQHYRHYKIKNPEVRSGHSDDFASLAEVIRRRFRKYAEDPQLQRVGNSDWPDLVMIDGGKGQLSSVVEVLQDMNLMEDLRVVSLAKQREEIFLPGESLPLPTEAEQPGVQLLRRLRDEAHRFAVTFHRQQRSDKLRRSRLDEIAGLGFHRQKQLLAHFRSIDYIREASPKQLAEVAGIGSRLAQEIYDYFHP</sequence>
<evidence type="ECO:0000256" key="6">
    <source>
        <dbReference type="HAMAP-Rule" id="MF_00203"/>
    </source>
</evidence>
<evidence type="ECO:0000256" key="2">
    <source>
        <dbReference type="ARBA" id="ARBA00022763"/>
    </source>
</evidence>
<dbReference type="InterPro" id="IPR038476">
    <property type="entry name" value="UvrC_RNase_H_dom_sf"/>
</dbReference>
<dbReference type="Pfam" id="PF08459">
    <property type="entry name" value="UvrC_RNaseH_dom"/>
    <property type="match status" value="1"/>
</dbReference>
<dbReference type="InterPro" id="IPR004791">
    <property type="entry name" value="UvrC"/>
</dbReference>
<dbReference type="InterPro" id="IPR036876">
    <property type="entry name" value="UVR_dom_sf"/>
</dbReference>
<gene>
    <name evidence="6 10" type="primary">uvrC</name>
    <name evidence="10" type="ORF">KME25_14160</name>
</gene>
<evidence type="ECO:0000256" key="4">
    <source>
        <dbReference type="ARBA" id="ARBA00022881"/>
    </source>
</evidence>
<evidence type="ECO:0000313" key="10">
    <source>
        <dbReference type="EMBL" id="MBW4545572.1"/>
    </source>
</evidence>
<dbReference type="Gene3D" id="4.10.860.10">
    <property type="entry name" value="UVR domain"/>
    <property type="match status" value="1"/>
</dbReference>
<keyword evidence="3 6" id="KW-0228">DNA excision</keyword>
<evidence type="ECO:0000256" key="5">
    <source>
        <dbReference type="ARBA" id="ARBA00023204"/>
    </source>
</evidence>
<dbReference type="SMART" id="SM00465">
    <property type="entry name" value="GIYc"/>
    <property type="match status" value="1"/>
</dbReference>
<keyword evidence="1 6" id="KW-0963">Cytoplasm</keyword>